<feature type="compositionally biased region" description="Basic and acidic residues" evidence="1">
    <location>
        <begin position="69"/>
        <end position="79"/>
    </location>
</feature>
<reference evidence="2 3" key="1">
    <citation type="submission" date="2017-10" db="EMBL/GenBank/DDBJ databases">
        <title>Comparative genomics in systemic dimorphic fungi from Ajellomycetaceae.</title>
        <authorList>
            <person name="Munoz J.F."/>
            <person name="Mcewen J.G."/>
            <person name="Clay O.K."/>
            <person name="Cuomo C.A."/>
        </authorList>
    </citation>
    <scope>NUCLEOTIDE SEQUENCE [LARGE SCALE GENOMIC DNA]</scope>
    <source>
        <strain evidence="2 3">UAMH7299</strain>
    </source>
</reference>
<evidence type="ECO:0000256" key="1">
    <source>
        <dbReference type="SAM" id="MobiDB-lite"/>
    </source>
</evidence>
<dbReference type="STRING" id="1447883.A0A2B7YS29"/>
<gene>
    <name evidence="2" type="ORF">AJ80_02278</name>
</gene>
<keyword evidence="3" id="KW-1185">Reference proteome</keyword>
<dbReference type="AlphaFoldDB" id="A0A2B7YS29"/>
<dbReference type="Proteomes" id="UP000224634">
    <property type="component" value="Unassembled WGS sequence"/>
</dbReference>
<feature type="compositionally biased region" description="Polar residues" evidence="1">
    <location>
        <begin position="18"/>
        <end position="27"/>
    </location>
</feature>
<feature type="region of interest" description="Disordered" evidence="1">
    <location>
        <begin position="8"/>
        <end position="79"/>
    </location>
</feature>
<evidence type="ECO:0000313" key="3">
    <source>
        <dbReference type="Proteomes" id="UP000224634"/>
    </source>
</evidence>
<dbReference type="EMBL" id="PDNA01000021">
    <property type="protein sequence ID" value="PGH23672.1"/>
    <property type="molecule type" value="Genomic_DNA"/>
</dbReference>
<evidence type="ECO:0000313" key="2">
    <source>
        <dbReference type="EMBL" id="PGH23672.1"/>
    </source>
</evidence>
<sequence>MLAATKELKALTTHQHHPITQPSSRYASPTRALSYPPPLVRISSTPPTPVSSVSSNTPTDATTPTSIFWDRDGDDRKSADADQQVKLALIELLNSEDIKGDQYLRMWVQNRLMDTEHRLKARRKSRFAHTAG</sequence>
<feature type="compositionally biased region" description="Low complexity" evidence="1">
    <location>
        <begin position="50"/>
        <end position="59"/>
    </location>
</feature>
<proteinExistence type="predicted"/>
<name>A0A2B7YS29_POLH7</name>
<protein>
    <submittedName>
        <fullName evidence="2">Uncharacterized protein</fullName>
    </submittedName>
</protein>
<dbReference type="OrthoDB" id="4509729at2759"/>
<comment type="caution">
    <text evidence="2">The sequence shown here is derived from an EMBL/GenBank/DDBJ whole genome shotgun (WGS) entry which is preliminary data.</text>
</comment>
<organism evidence="2 3">
    <name type="scientific">Polytolypa hystricis (strain UAMH7299)</name>
    <dbReference type="NCBI Taxonomy" id="1447883"/>
    <lineage>
        <taxon>Eukaryota</taxon>
        <taxon>Fungi</taxon>
        <taxon>Dikarya</taxon>
        <taxon>Ascomycota</taxon>
        <taxon>Pezizomycotina</taxon>
        <taxon>Eurotiomycetes</taxon>
        <taxon>Eurotiomycetidae</taxon>
        <taxon>Onygenales</taxon>
        <taxon>Onygenales incertae sedis</taxon>
        <taxon>Polytolypa</taxon>
    </lineage>
</organism>
<accession>A0A2B7YS29</accession>